<feature type="transmembrane region" description="Helical" evidence="1">
    <location>
        <begin position="67"/>
        <end position="83"/>
    </location>
</feature>
<dbReference type="EMBL" id="SNZA01000005">
    <property type="protein sequence ID" value="TDR06575.1"/>
    <property type="molecule type" value="Genomic_DNA"/>
</dbReference>
<sequence>MFILRGFIYLLLLAGVAQCISLEAYELGALAQYGEGSLTEKMQDFFALSSAITFAVCAWFSKGMRQACILLSALMLMMFIRESDSFLDQYVFDGAWQIAVFIVAAVTIFSLRNQVKLSYESLKKFSQTSSFGFVTAGLVIIIGFSRLFGRSSFWQSVMGDAYVRSVKNIVEEGTELLGYSIVMIAATELLFFILATLKEYQKQDISNQKLSSYAKANLVH</sequence>
<dbReference type="Proteomes" id="UP000295729">
    <property type="component" value="Unassembled WGS sequence"/>
</dbReference>
<protein>
    <submittedName>
        <fullName evidence="2">Uncharacterized protein</fullName>
    </submittedName>
</protein>
<comment type="caution">
    <text evidence="2">The sequence shown here is derived from an EMBL/GenBank/DDBJ whole genome shotgun (WGS) entry which is preliminary data.</text>
</comment>
<organism evidence="2 3">
    <name type="scientific">Marinomonas communis</name>
    <dbReference type="NCBI Taxonomy" id="28254"/>
    <lineage>
        <taxon>Bacteria</taxon>
        <taxon>Pseudomonadati</taxon>
        <taxon>Pseudomonadota</taxon>
        <taxon>Gammaproteobacteria</taxon>
        <taxon>Oceanospirillales</taxon>
        <taxon>Oceanospirillaceae</taxon>
        <taxon>Marinomonas</taxon>
    </lineage>
</organism>
<keyword evidence="1" id="KW-0812">Transmembrane</keyword>
<feature type="transmembrane region" description="Helical" evidence="1">
    <location>
        <begin position="176"/>
        <end position="197"/>
    </location>
</feature>
<gene>
    <name evidence="2" type="ORF">C8D85_2758</name>
</gene>
<dbReference type="RefSeq" id="WP_133563703.1">
    <property type="nucleotide sequence ID" value="NZ_SNZA01000005.1"/>
</dbReference>
<proteinExistence type="predicted"/>
<evidence type="ECO:0000256" key="1">
    <source>
        <dbReference type="SAM" id="Phobius"/>
    </source>
</evidence>
<evidence type="ECO:0000313" key="2">
    <source>
        <dbReference type="EMBL" id="TDR06575.1"/>
    </source>
</evidence>
<feature type="transmembrane region" description="Helical" evidence="1">
    <location>
        <begin position="43"/>
        <end position="60"/>
    </location>
</feature>
<feature type="transmembrane region" description="Helical" evidence="1">
    <location>
        <begin position="95"/>
        <end position="111"/>
    </location>
</feature>
<keyword evidence="3" id="KW-1185">Reference proteome</keyword>
<dbReference type="OrthoDB" id="1425700at2"/>
<dbReference type="AlphaFoldDB" id="A0A4R6WZD7"/>
<name>A0A4R6WZD7_9GAMM</name>
<reference evidence="2 3" key="1">
    <citation type="submission" date="2019-03" db="EMBL/GenBank/DDBJ databases">
        <title>Genomic Encyclopedia of Type Strains, Phase IV (KMG-IV): sequencing the most valuable type-strain genomes for metagenomic binning, comparative biology and taxonomic classification.</title>
        <authorList>
            <person name="Goeker M."/>
        </authorList>
    </citation>
    <scope>NUCLEOTIDE SEQUENCE [LARGE SCALE GENOMIC DNA]</scope>
    <source>
        <strain evidence="2 3">DSM 5604</strain>
    </source>
</reference>
<keyword evidence="1" id="KW-0472">Membrane</keyword>
<accession>A0A4R6WZD7</accession>
<keyword evidence="1" id="KW-1133">Transmembrane helix</keyword>
<evidence type="ECO:0000313" key="3">
    <source>
        <dbReference type="Proteomes" id="UP000295729"/>
    </source>
</evidence>
<feature type="transmembrane region" description="Helical" evidence="1">
    <location>
        <begin position="131"/>
        <end position="149"/>
    </location>
</feature>